<dbReference type="InParanoid" id="A0A7I4EZS2"/>
<evidence type="ECO:0000256" key="9">
    <source>
        <dbReference type="SAM" id="MobiDB-lite"/>
    </source>
</evidence>
<evidence type="ECO:0000256" key="1">
    <source>
        <dbReference type="ARBA" id="ARBA00001946"/>
    </source>
</evidence>
<protein>
    <recommendedName>
        <fullName evidence="3">ribonuclease H</fullName>
        <ecNumber evidence="3">3.1.26.4</ecNumber>
    </recommendedName>
</protein>
<organism evidence="11 12">
    <name type="scientific">Physcomitrium patens</name>
    <name type="common">Spreading-leaved earth moss</name>
    <name type="synonym">Physcomitrella patens</name>
    <dbReference type="NCBI Taxonomy" id="3218"/>
    <lineage>
        <taxon>Eukaryota</taxon>
        <taxon>Viridiplantae</taxon>
        <taxon>Streptophyta</taxon>
        <taxon>Embryophyta</taxon>
        <taxon>Bryophyta</taxon>
        <taxon>Bryophytina</taxon>
        <taxon>Bryopsida</taxon>
        <taxon>Funariidae</taxon>
        <taxon>Funariales</taxon>
        <taxon>Funariaceae</taxon>
        <taxon>Physcomitrium</taxon>
    </lineage>
</organism>
<feature type="domain" description="Ribonuclease H1 N-terminal" evidence="10">
    <location>
        <begin position="62"/>
        <end position="105"/>
    </location>
</feature>
<dbReference type="EMBL" id="ABEU02000010">
    <property type="status" value="NOT_ANNOTATED_CDS"/>
    <property type="molecule type" value="Genomic_DNA"/>
</dbReference>
<dbReference type="GO" id="GO:0004523">
    <property type="term" value="F:RNA-DNA hybrid ribonuclease activity"/>
    <property type="evidence" value="ECO:0007669"/>
    <property type="project" value="UniProtKB-EC"/>
</dbReference>
<evidence type="ECO:0000313" key="11">
    <source>
        <dbReference type="EnsemblPlants" id="Pp3c10_8293V3.1"/>
    </source>
</evidence>
<keyword evidence="7" id="KW-0378">Hydrolase</keyword>
<dbReference type="InterPro" id="IPR011320">
    <property type="entry name" value="RNase_H1_N"/>
</dbReference>
<name>A0A7I4EZS2_PHYPA</name>
<sequence>MKVEEMVGCRPRFLGLRDADEMSVVGMQSLEEDEHTKSTPRVKGDQQTNCLSGSSPVLSSKRFYGVLRERKTGVYLSWSECEDQVRGYRGARYRKFREFEEAESFVRGDLH</sequence>
<dbReference type="EnsemblPlants" id="Pp3c10_8293V3.1">
    <property type="protein sequence ID" value="Pp3c10_8293V3.1"/>
    <property type="gene ID" value="Pp3c10_8293"/>
</dbReference>
<dbReference type="InterPro" id="IPR037056">
    <property type="entry name" value="RNase_H1_N_sf"/>
</dbReference>
<evidence type="ECO:0000256" key="8">
    <source>
        <dbReference type="ARBA" id="ARBA00022842"/>
    </source>
</evidence>
<evidence type="ECO:0000259" key="10">
    <source>
        <dbReference type="Pfam" id="PF01693"/>
    </source>
</evidence>
<dbReference type="InterPro" id="IPR009027">
    <property type="entry name" value="Ribosomal_bL9/RNase_H1_N"/>
</dbReference>
<keyword evidence="8" id="KW-0460">Magnesium</keyword>
<evidence type="ECO:0000256" key="2">
    <source>
        <dbReference type="ARBA" id="ARBA00005300"/>
    </source>
</evidence>
<dbReference type="EC" id="3.1.26.4" evidence="3"/>
<evidence type="ECO:0000256" key="5">
    <source>
        <dbReference type="ARBA" id="ARBA00022723"/>
    </source>
</evidence>
<comment type="similarity">
    <text evidence="2">Belongs to the RNase H family.</text>
</comment>
<dbReference type="Pfam" id="PF01693">
    <property type="entry name" value="Cauli_VI"/>
    <property type="match status" value="1"/>
</dbReference>
<keyword evidence="6" id="KW-0255">Endonuclease</keyword>
<dbReference type="Gene3D" id="3.40.970.10">
    <property type="entry name" value="Ribonuclease H1, N-terminal domain"/>
    <property type="match status" value="1"/>
</dbReference>
<dbReference type="FunFam" id="3.40.970.10:FF:000001">
    <property type="entry name" value="Ribonuclease H1"/>
    <property type="match status" value="1"/>
</dbReference>
<dbReference type="AlphaFoldDB" id="A0A7I4EZS2"/>
<dbReference type="SUPFAM" id="SSF55658">
    <property type="entry name" value="L9 N-domain-like"/>
    <property type="match status" value="1"/>
</dbReference>
<reference evidence="11 12" key="1">
    <citation type="journal article" date="2008" name="Science">
        <title>The Physcomitrella genome reveals evolutionary insights into the conquest of land by plants.</title>
        <authorList>
            <person name="Rensing S."/>
            <person name="Lang D."/>
            <person name="Zimmer A."/>
            <person name="Terry A."/>
            <person name="Salamov A."/>
            <person name="Shapiro H."/>
            <person name="Nishiyama T."/>
            <person name="Perroud P.-F."/>
            <person name="Lindquist E."/>
            <person name="Kamisugi Y."/>
            <person name="Tanahashi T."/>
            <person name="Sakakibara K."/>
            <person name="Fujita T."/>
            <person name="Oishi K."/>
            <person name="Shin-I T."/>
            <person name="Kuroki Y."/>
            <person name="Toyoda A."/>
            <person name="Suzuki Y."/>
            <person name="Hashimoto A."/>
            <person name="Yamaguchi K."/>
            <person name="Sugano A."/>
            <person name="Kohara Y."/>
            <person name="Fujiyama A."/>
            <person name="Anterola A."/>
            <person name="Aoki S."/>
            <person name="Ashton N."/>
            <person name="Barbazuk W.B."/>
            <person name="Barker E."/>
            <person name="Bennetzen J."/>
            <person name="Bezanilla M."/>
            <person name="Blankenship R."/>
            <person name="Cho S.H."/>
            <person name="Dutcher S."/>
            <person name="Estelle M."/>
            <person name="Fawcett J.A."/>
            <person name="Gundlach H."/>
            <person name="Hanada K."/>
            <person name="Heyl A."/>
            <person name="Hicks K.A."/>
            <person name="Hugh J."/>
            <person name="Lohr M."/>
            <person name="Mayer K."/>
            <person name="Melkozernov A."/>
            <person name="Murata T."/>
            <person name="Nelson D."/>
            <person name="Pils B."/>
            <person name="Prigge M."/>
            <person name="Reiss B."/>
            <person name="Renner T."/>
            <person name="Rombauts S."/>
            <person name="Rushton P."/>
            <person name="Sanderfoot A."/>
            <person name="Schween G."/>
            <person name="Shiu S.-H."/>
            <person name="Stueber K."/>
            <person name="Theodoulou F.L."/>
            <person name="Tu H."/>
            <person name="Van de Peer Y."/>
            <person name="Verrier P.J."/>
            <person name="Waters E."/>
            <person name="Wood A."/>
            <person name="Yang L."/>
            <person name="Cove D."/>
            <person name="Cuming A."/>
            <person name="Hasebe M."/>
            <person name="Lucas S."/>
            <person name="Mishler D.B."/>
            <person name="Reski R."/>
            <person name="Grigoriev I."/>
            <person name="Quatrano R.S."/>
            <person name="Boore J.L."/>
        </authorList>
    </citation>
    <scope>NUCLEOTIDE SEQUENCE [LARGE SCALE GENOMIC DNA]</scope>
    <source>
        <strain evidence="11 12">cv. Gransden 2004</strain>
    </source>
</reference>
<feature type="region of interest" description="Disordered" evidence="9">
    <location>
        <begin position="30"/>
        <end position="51"/>
    </location>
</feature>
<reference evidence="11 12" key="2">
    <citation type="journal article" date="2018" name="Plant J.">
        <title>The Physcomitrella patens chromosome-scale assembly reveals moss genome structure and evolution.</title>
        <authorList>
            <person name="Lang D."/>
            <person name="Ullrich K.K."/>
            <person name="Murat F."/>
            <person name="Fuchs J."/>
            <person name="Jenkins J."/>
            <person name="Haas F.B."/>
            <person name="Piednoel M."/>
            <person name="Gundlach H."/>
            <person name="Van Bel M."/>
            <person name="Meyberg R."/>
            <person name="Vives C."/>
            <person name="Morata J."/>
            <person name="Symeonidi A."/>
            <person name="Hiss M."/>
            <person name="Muchero W."/>
            <person name="Kamisugi Y."/>
            <person name="Saleh O."/>
            <person name="Blanc G."/>
            <person name="Decker E.L."/>
            <person name="van Gessel N."/>
            <person name="Grimwood J."/>
            <person name="Hayes R.D."/>
            <person name="Graham S.W."/>
            <person name="Gunter L.E."/>
            <person name="McDaniel S.F."/>
            <person name="Hoernstein S.N.W."/>
            <person name="Larsson A."/>
            <person name="Li F.W."/>
            <person name="Perroud P.F."/>
            <person name="Phillips J."/>
            <person name="Ranjan P."/>
            <person name="Rokshar D.S."/>
            <person name="Rothfels C.J."/>
            <person name="Schneider L."/>
            <person name="Shu S."/>
            <person name="Stevenson D.W."/>
            <person name="Thummler F."/>
            <person name="Tillich M."/>
            <person name="Villarreal Aguilar J.C."/>
            <person name="Widiez T."/>
            <person name="Wong G.K."/>
            <person name="Wymore A."/>
            <person name="Zhang Y."/>
            <person name="Zimmer A.D."/>
            <person name="Quatrano R.S."/>
            <person name="Mayer K.F.X."/>
            <person name="Goodstein D."/>
            <person name="Casacuberta J.M."/>
            <person name="Vandepoele K."/>
            <person name="Reski R."/>
            <person name="Cuming A.C."/>
            <person name="Tuskan G.A."/>
            <person name="Maumus F."/>
            <person name="Salse J."/>
            <person name="Schmutz J."/>
            <person name="Rensing S.A."/>
        </authorList>
    </citation>
    <scope>NUCLEOTIDE SEQUENCE [LARGE SCALE GENOMIC DNA]</scope>
    <source>
        <strain evidence="11 12">cv. Gransden 2004</strain>
    </source>
</reference>
<keyword evidence="4" id="KW-0540">Nuclease</keyword>
<dbReference type="GO" id="GO:0046872">
    <property type="term" value="F:metal ion binding"/>
    <property type="evidence" value="ECO:0007669"/>
    <property type="project" value="UniProtKB-KW"/>
</dbReference>
<evidence type="ECO:0000256" key="4">
    <source>
        <dbReference type="ARBA" id="ARBA00022722"/>
    </source>
</evidence>
<evidence type="ECO:0000256" key="3">
    <source>
        <dbReference type="ARBA" id="ARBA00012180"/>
    </source>
</evidence>
<evidence type="ECO:0000313" key="12">
    <source>
        <dbReference type="Proteomes" id="UP000006727"/>
    </source>
</evidence>
<comment type="cofactor">
    <cofactor evidence="1">
        <name>Mg(2+)</name>
        <dbReference type="ChEBI" id="CHEBI:18420"/>
    </cofactor>
</comment>
<dbReference type="Proteomes" id="UP000006727">
    <property type="component" value="Chromosome 10"/>
</dbReference>
<keyword evidence="5" id="KW-0479">Metal-binding</keyword>
<proteinExistence type="inferred from homology"/>
<keyword evidence="12" id="KW-1185">Reference proteome</keyword>
<evidence type="ECO:0000256" key="7">
    <source>
        <dbReference type="ARBA" id="ARBA00022801"/>
    </source>
</evidence>
<dbReference type="Gramene" id="Pp3c10_8293V3.1">
    <property type="protein sequence ID" value="Pp3c10_8293V3.1"/>
    <property type="gene ID" value="Pp3c10_8293"/>
</dbReference>
<evidence type="ECO:0000256" key="6">
    <source>
        <dbReference type="ARBA" id="ARBA00022759"/>
    </source>
</evidence>
<reference evidence="11" key="3">
    <citation type="submission" date="2020-12" db="UniProtKB">
        <authorList>
            <consortium name="EnsemblPlants"/>
        </authorList>
    </citation>
    <scope>IDENTIFICATION</scope>
</reference>
<accession>A0A7I4EZS2</accession>